<dbReference type="PANTHER" id="PTHR31642:SF270">
    <property type="entry name" value="O-ACYLTRANSFERASE AUSQ"/>
    <property type="match status" value="1"/>
</dbReference>
<sequence length="457" mass="50270">MIEMTHMAPLDLIGLTPLDHLPAKLALPYILYFDTPDTQAALLSLQNGVGKLVSQLPWLTGDVVLHTPEDLKTRLHIAAPQVPNAETRILQVKEYDRDQDIQSTPLQSYLPVPTFIPASDQRPVLRFQANVFPGKIVLAMCFWHNVFDGGGAGVILEALAECITSTETPITQSIASIHSGLRSAIGKYPSLCRTRLNHDAALGPPLFDTNTSAEQWTQIESAMASVVQTKRYAFSAEKVAKLKEACSMILPDVTTESTWVSSNDIITAVLAISVDRVLHPERANKQEVADFLMAVDLRRKVQLPKTYVGNVIYPIHDDIYFRDGQAEQKEDADLFHLTQLAVRVRNTLASMDDNLLYSASATVAECDDWTKLEGKPADIIITSWRGLKTYALDFGPTIGHITDFEPGFALVPGGCIFLPERIAEQGKAAPPWEVCITLKTGDDKALVADPLFSQILA</sequence>
<dbReference type="OrthoDB" id="1862401at2759"/>
<keyword evidence="4" id="KW-1185">Reference proteome</keyword>
<name>A0A9W9P5T4_9EURO</name>
<dbReference type="GO" id="GO:0016747">
    <property type="term" value="F:acyltransferase activity, transferring groups other than amino-acyl groups"/>
    <property type="evidence" value="ECO:0007669"/>
    <property type="project" value="TreeGrafter"/>
</dbReference>
<dbReference type="Gene3D" id="3.30.559.10">
    <property type="entry name" value="Chloramphenicol acetyltransferase-like domain"/>
    <property type="match status" value="2"/>
</dbReference>
<dbReference type="Proteomes" id="UP001150941">
    <property type="component" value="Unassembled WGS sequence"/>
</dbReference>
<comment type="caution">
    <text evidence="3">The sequence shown here is derived from an EMBL/GenBank/DDBJ whole genome shotgun (WGS) entry which is preliminary data.</text>
</comment>
<dbReference type="InterPro" id="IPR050317">
    <property type="entry name" value="Plant_Fungal_Acyltransferase"/>
</dbReference>
<evidence type="ECO:0000313" key="4">
    <source>
        <dbReference type="Proteomes" id="UP001150941"/>
    </source>
</evidence>
<accession>A0A9W9P5T4</accession>
<evidence type="ECO:0000256" key="1">
    <source>
        <dbReference type="ARBA" id="ARBA00022679"/>
    </source>
</evidence>
<keyword evidence="2" id="KW-0012">Acyltransferase</keyword>
<evidence type="ECO:0000313" key="3">
    <source>
        <dbReference type="EMBL" id="KAJ5238473.1"/>
    </source>
</evidence>
<dbReference type="PANTHER" id="PTHR31642">
    <property type="entry name" value="TRICHOTHECENE 3-O-ACETYLTRANSFERASE"/>
    <property type="match status" value="1"/>
</dbReference>
<dbReference type="Pfam" id="PF02458">
    <property type="entry name" value="Transferase"/>
    <property type="match status" value="1"/>
</dbReference>
<protein>
    <submittedName>
        <fullName evidence="3">Uncharacterized protein</fullName>
    </submittedName>
</protein>
<reference evidence="3" key="2">
    <citation type="journal article" date="2023" name="IMA Fungus">
        <title>Comparative genomic study of the Penicillium genus elucidates a diverse pangenome and 15 lateral gene transfer events.</title>
        <authorList>
            <person name="Petersen C."/>
            <person name="Sorensen T."/>
            <person name="Nielsen M.R."/>
            <person name="Sondergaard T.E."/>
            <person name="Sorensen J.L."/>
            <person name="Fitzpatrick D.A."/>
            <person name="Frisvad J.C."/>
            <person name="Nielsen K.L."/>
        </authorList>
    </citation>
    <scope>NUCLEOTIDE SEQUENCE</scope>
    <source>
        <strain evidence="3">IBT 19713</strain>
    </source>
</reference>
<evidence type="ECO:0000256" key="2">
    <source>
        <dbReference type="ARBA" id="ARBA00023315"/>
    </source>
</evidence>
<organism evidence="3 4">
    <name type="scientific">Penicillium chermesinum</name>
    <dbReference type="NCBI Taxonomy" id="63820"/>
    <lineage>
        <taxon>Eukaryota</taxon>
        <taxon>Fungi</taxon>
        <taxon>Dikarya</taxon>
        <taxon>Ascomycota</taxon>
        <taxon>Pezizomycotina</taxon>
        <taxon>Eurotiomycetes</taxon>
        <taxon>Eurotiomycetidae</taxon>
        <taxon>Eurotiales</taxon>
        <taxon>Aspergillaceae</taxon>
        <taxon>Penicillium</taxon>
    </lineage>
</organism>
<dbReference type="GeneID" id="83199692"/>
<dbReference type="AlphaFoldDB" id="A0A9W9P5T4"/>
<dbReference type="EMBL" id="JAPQKS010000003">
    <property type="protein sequence ID" value="KAJ5238473.1"/>
    <property type="molecule type" value="Genomic_DNA"/>
</dbReference>
<proteinExistence type="predicted"/>
<gene>
    <name evidence="3" type="ORF">N7468_003092</name>
</gene>
<dbReference type="InterPro" id="IPR023213">
    <property type="entry name" value="CAT-like_dom_sf"/>
</dbReference>
<dbReference type="RefSeq" id="XP_058331392.1">
    <property type="nucleotide sequence ID" value="XM_058472389.1"/>
</dbReference>
<reference evidence="3" key="1">
    <citation type="submission" date="2022-11" db="EMBL/GenBank/DDBJ databases">
        <authorList>
            <person name="Petersen C."/>
        </authorList>
    </citation>
    <scope>NUCLEOTIDE SEQUENCE</scope>
    <source>
        <strain evidence="3">IBT 19713</strain>
    </source>
</reference>
<keyword evidence="1" id="KW-0808">Transferase</keyword>